<dbReference type="Proteomes" id="UP001626628">
    <property type="component" value="Chromosome"/>
</dbReference>
<dbReference type="RefSeq" id="WP_407287252.1">
    <property type="nucleotide sequence ID" value="NZ_CP147982.1"/>
</dbReference>
<protein>
    <submittedName>
        <fullName evidence="1">Uncharacterized protein</fullName>
    </submittedName>
</protein>
<reference evidence="1 2" key="1">
    <citation type="submission" date="2024-03" db="EMBL/GenBank/DDBJ databases">
        <title>The complete genome of Streptomyces sirii sp.nov.</title>
        <authorList>
            <person name="Zakalyukina Y.V."/>
            <person name="Belik A.R."/>
            <person name="Biryukov M.V."/>
            <person name="Baturina O.A."/>
            <person name="Kabilov M.R."/>
        </authorList>
    </citation>
    <scope>NUCLEOTIDE SEQUENCE [LARGE SCALE GENOMIC DNA]</scope>
    <source>
        <strain evidence="1 2">BP-8</strain>
    </source>
</reference>
<keyword evidence="2" id="KW-1185">Reference proteome</keyword>
<proteinExistence type="predicted"/>
<dbReference type="EMBL" id="CP147982">
    <property type="protein sequence ID" value="WXK78409.1"/>
    <property type="molecule type" value="Genomic_DNA"/>
</dbReference>
<evidence type="ECO:0000313" key="1">
    <source>
        <dbReference type="EMBL" id="WXK78409.1"/>
    </source>
</evidence>
<name>A0ABZ2QVV2_9ACTN</name>
<evidence type="ECO:0000313" key="2">
    <source>
        <dbReference type="Proteomes" id="UP001626628"/>
    </source>
</evidence>
<accession>A0ABZ2QVV2</accession>
<gene>
    <name evidence="1" type="ORF">WAB15_21750</name>
</gene>
<organism evidence="1 2">
    <name type="scientific">Streptomyces sirii</name>
    <dbReference type="NCBI Taxonomy" id="3127701"/>
    <lineage>
        <taxon>Bacteria</taxon>
        <taxon>Bacillati</taxon>
        <taxon>Actinomycetota</taxon>
        <taxon>Actinomycetes</taxon>
        <taxon>Kitasatosporales</taxon>
        <taxon>Streptomycetaceae</taxon>
        <taxon>Streptomyces</taxon>
    </lineage>
</organism>
<sequence length="176" mass="20080">MSDEPRGRSAYVLEKTYRGQVDWSLFFVYAQRAHIRALLQDMYFDTPDPDERQGWIDVHFEGESADLWLIENGRRTGHVDLRRFIRDADQEGGTECEVAIDWAGFVEAVPAMLEGVPLRHGQELQLLDAAGDFQGTDAELPYLYPHHPVRYGMQLSTDDGLSDEPYAYFTDPDPAP</sequence>